<reference evidence="2 3" key="1">
    <citation type="submission" date="2014-05" db="EMBL/GenBank/DDBJ databases">
        <title>De novo Genome Sequence of Spirocheata sp.</title>
        <authorList>
            <person name="Shivani Y."/>
            <person name="Subhash Y."/>
            <person name="Tushar L."/>
            <person name="Sasikala C."/>
            <person name="Ramana C.V."/>
        </authorList>
    </citation>
    <scope>NUCLEOTIDE SEQUENCE [LARGE SCALE GENOMIC DNA]</scope>
    <source>
        <strain evidence="2 3">JC230</strain>
    </source>
</reference>
<dbReference type="Proteomes" id="UP000029692">
    <property type="component" value="Unassembled WGS sequence"/>
</dbReference>
<gene>
    <name evidence="2" type="ORF">DC28_05830</name>
</gene>
<dbReference type="InterPro" id="IPR043129">
    <property type="entry name" value="ATPase_NBD"/>
</dbReference>
<dbReference type="Gene3D" id="1.10.10.10">
    <property type="entry name" value="Winged helix-like DNA-binding domain superfamily/Winged helix DNA-binding domain"/>
    <property type="match status" value="1"/>
</dbReference>
<proteinExistence type="inferred from homology"/>
<dbReference type="RefSeq" id="WP_037546762.1">
    <property type="nucleotide sequence ID" value="NZ_JNUP01000048.1"/>
</dbReference>
<dbReference type="eggNOG" id="COG1940">
    <property type="taxonomic scope" value="Bacteria"/>
</dbReference>
<sequence length="386" mass="43084">MTIDKVSSFNISRVLNCLYHQQPISRIEISRQIGLDRSTVSKIMYTLDDYNIVEPADKGVSTPRGGRRPDFLQLNNKIGFVIGMEVQTDRWFAVGVTIDGSILFTLSETLTEENTSLQQVIEQAMQRLTARCAELPMKPMGVVVTLPGIIDPFQGIILRSNPLNIDETLDLKPIITRYFDVPVLVENDANSCCWGELFKDKLEAAENFLSVLVELRRTRISGAPLQGIGVGLGIVLNKHVHYGKNFSAGEFQSVFCKTFHSTQFSISDEEAAKMVSDEAVLVKTFEELAINLSLLVNTFNLSQVIILGDLSPHRENLSKILQDKIQENWSYDTPAACEVRFTDLGRETVAFGAACMFIERLFSVPTISNTQQAYACGFDLLKTVLE</sequence>
<dbReference type="InterPro" id="IPR000600">
    <property type="entry name" value="ROK"/>
</dbReference>
<protein>
    <recommendedName>
        <fullName evidence="4">HTH marR-type domain-containing protein</fullName>
    </recommendedName>
</protein>
<dbReference type="EMBL" id="JNUP01000048">
    <property type="protein sequence ID" value="KGE72760.1"/>
    <property type="molecule type" value="Genomic_DNA"/>
</dbReference>
<dbReference type="SUPFAM" id="SSF53067">
    <property type="entry name" value="Actin-like ATPase domain"/>
    <property type="match status" value="1"/>
</dbReference>
<dbReference type="PANTHER" id="PTHR18964:SF149">
    <property type="entry name" value="BIFUNCTIONAL UDP-N-ACETYLGLUCOSAMINE 2-EPIMERASE_N-ACETYLMANNOSAMINE KINASE"/>
    <property type="match status" value="1"/>
</dbReference>
<keyword evidence="3" id="KW-1185">Reference proteome</keyword>
<dbReference type="Pfam" id="PF00480">
    <property type="entry name" value="ROK"/>
    <property type="match status" value="1"/>
</dbReference>
<comment type="caution">
    <text evidence="2">The sequence shown here is derived from an EMBL/GenBank/DDBJ whole genome shotgun (WGS) entry which is preliminary data.</text>
</comment>
<evidence type="ECO:0000313" key="2">
    <source>
        <dbReference type="EMBL" id="KGE72760.1"/>
    </source>
</evidence>
<comment type="similarity">
    <text evidence="1">Belongs to the ROK (NagC/XylR) family.</text>
</comment>
<dbReference type="SUPFAM" id="SSF46785">
    <property type="entry name" value="Winged helix' DNA-binding domain"/>
    <property type="match status" value="1"/>
</dbReference>
<dbReference type="InterPro" id="IPR036390">
    <property type="entry name" value="WH_DNA-bd_sf"/>
</dbReference>
<evidence type="ECO:0000256" key="1">
    <source>
        <dbReference type="ARBA" id="ARBA00006479"/>
    </source>
</evidence>
<dbReference type="InterPro" id="IPR036388">
    <property type="entry name" value="WH-like_DNA-bd_sf"/>
</dbReference>
<dbReference type="AlphaFoldDB" id="A0A098QXY5"/>
<dbReference type="CDD" id="cd23763">
    <property type="entry name" value="ASKHA_ATPase_ROK"/>
    <property type="match status" value="1"/>
</dbReference>
<accession>A0A098QXY5</accession>
<evidence type="ECO:0008006" key="4">
    <source>
        <dbReference type="Google" id="ProtNLM"/>
    </source>
</evidence>
<evidence type="ECO:0000313" key="3">
    <source>
        <dbReference type="Proteomes" id="UP000029692"/>
    </source>
</evidence>
<dbReference type="STRING" id="1480694.DC28_05830"/>
<organism evidence="2 3">
    <name type="scientific">Spirochaeta lutea</name>
    <dbReference type="NCBI Taxonomy" id="1480694"/>
    <lineage>
        <taxon>Bacteria</taxon>
        <taxon>Pseudomonadati</taxon>
        <taxon>Spirochaetota</taxon>
        <taxon>Spirochaetia</taxon>
        <taxon>Spirochaetales</taxon>
        <taxon>Spirochaetaceae</taxon>
        <taxon>Spirochaeta</taxon>
    </lineage>
</organism>
<dbReference type="PANTHER" id="PTHR18964">
    <property type="entry name" value="ROK (REPRESSOR, ORF, KINASE) FAMILY"/>
    <property type="match status" value="1"/>
</dbReference>
<dbReference type="Gene3D" id="3.30.420.40">
    <property type="match status" value="3"/>
</dbReference>
<name>A0A098QXY5_9SPIO</name>